<protein>
    <submittedName>
        <fullName evidence="5">M20 family metallopeptidase</fullName>
    </submittedName>
</protein>
<accession>A0ABV3QIN2</accession>
<dbReference type="InterPro" id="IPR051458">
    <property type="entry name" value="Cyt/Met_Dipeptidase"/>
</dbReference>
<evidence type="ECO:0000256" key="2">
    <source>
        <dbReference type="ARBA" id="ARBA00022723"/>
    </source>
</evidence>
<dbReference type="PANTHER" id="PTHR43270:SF4">
    <property type="entry name" value="CARNOSINE DIPEPTIDASE 2, ISOFORM A"/>
    <property type="match status" value="1"/>
</dbReference>
<evidence type="ECO:0000256" key="3">
    <source>
        <dbReference type="ARBA" id="ARBA00022801"/>
    </source>
</evidence>
<reference evidence="5 6" key="1">
    <citation type="submission" date="2024-06" db="EMBL/GenBank/DDBJ databases">
        <authorList>
            <person name="Woo H."/>
        </authorList>
    </citation>
    <scope>NUCLEOTIDE SEQUENCE [LARGE SCALE GENOMIC DNA]</scope>
    <source>
        <strain evidence="5 6">Si-c</strain>
    </source>
</reference>
<dbReference type="Pfam" id="PF01546">
    <property type="entry name" value="Peptidase_M20"/>
    <property type="match status" value="1"/>
</dbReference>
<keyword evidence="3" id="KW-0378">Hydrolase</keyword>
<evidence type="ECO:0000259" key="4">
    <source>
        <dbReference type="Pfam" id="PF07687"/>
    </source>
</evidence>
<gene>
    <name evidence="5" type="ORF">ABQJ54_15375</name>
</gene>
<keyword evidence="6" id="KW-1185">Reference proteome</keyword>
<dbReference type="RefSeq" id="WP_367855191.1">
    <property type="nucleotide sequence ID" value="NZ_JBFOHK010000004.1"/>
</dbReference>
<evidence type="ECO:0000313" key="5">
    <source>
        <dbReference type="EMBL" id="MEW9573137.1"/>
    </source>
</evidence>
<dbReference type="PANTHER" id="PTHR43270">
    <property type="entry name" value="BETA-ALA-HIS DIPEPTIDASE"/>
    <property type="match status" value="1"/>
</dbReference>
<dbReference type="InterPro" id="IPR011650">
    <property type="entry name" value="Peptidase_M20_dimer"/>
</dbReference>
<dbReference type="InterPro" id="IPR002933">
    <property type="entry name" value="Peptidase_M20"/>
</dbReference>
<dbReference type="CDD" id="cd05682">
    <property type="entry name" value="M20_dipept_dapE"/>
    <property type="match status" value="1"/>
</dbReference>
<sequence>MDTARLSRFVSGLWDEEIVPRLVEYIRIPNKSPMFDKDWKAHGHMDAAVKLMSDWAQSKLAALPGSTLEVVQLEGRTPLIYIEVPASGAGDDTVVLYGHLDKQPEMTGWAEGLGPWTPVLKGDKLYGRGGADDGYAIFGSLAALLALHEQGVPHARCVILIEACEESGSYDLPYYVDHLAARIGNPSLVVCLDSGCGNYDQLWLTTSLRGMTGGNLTVQVLEEGVHSGDASGVVPSSFRILREILSRLEDPETGTIKPKELYVEIPAQRVEQAQHAATVLGGDIYSKFPWTAGMQPVTKDLPELVLNRTWRPQLAVTGIGGIPPLDSAGNVLRPFTAAKLSLRVPPTLDAKQAGQFLKQLLEKDPPYGAKVSFDLEKDGSGWNAPALSPWLAEAVDEASRNQFGAPATYMGEGGSIPFMGMLGEKFPKAQFLITGVLGPHSNAHGPNEFLHIPTGKKVSAVVAEVVAKHHAQGARG</sequence>
<name>A0ABV3QIN2_9GAMM</name>
<comment type="caution">
    <text evidence="5">The sequence shown here is derived from an EMBL/GenBank/DDBJ whole genome shotgun (WGS) entry which is preliminary data.</text>
</comment>
<dbReference type="Gene3D" id="3.40.630.10">
    <property type="entry name" value="Zn peptidases"/>
    <property type="match status" value="1"/>
</dbReference>
<evidence type="ECO:0000256" key="1">
    <source>
        <dbReference type="ARBA" id="ARBA00022670"/>
    </source>
</evidence>
<dbReference type="Gene3D" id="3.30.70.360">
    <property type="match status" value="1"/>
</dbReference>
<keyword evidence="1" id="KW-0645">Protease</keyword>
<dbReference type="Pfam" id="PF07687">
    <property type="entry name" value="M20_dimer"/>
    <property type="match status" value="1"/>
</dbReference>
<dbReference type="Proteomes" id="UP001556220">
    <property type="component" value="Unassembled WGS sequence"/>
</dbReference>
<evidence type="ECO:0000313" key="6">
    <source>
        <dbReference type="Proteomes" id="UP001556220"/>
    </source>
</evidence>
<organism evidence="5 6">
    <name type="scientific">Rhodanobacter lycopersici</name>
    <dbReference type="NCBI Taxonomy" id="3162487"/>
    <lineage>
        <taxon>Bacteria</taxon>
        <taxon>Pseudomonadati</taxon>
        <taxon>Pseudomonadota</taxon>
        <taxon>Gammaproteobacteria</taxon>
        <taxon>Lysobacterales</taxon>
        <taxon>Rhodanobacteraceae</taxon>
        <taxon>Rhodanobacter</taxon>
    </lineage>
</organism>
<proteinExistence type="predicted"/>
<keyword evidence="2" id="KW-0479">Metal-binding</keyword>
<dbReference type="SUPFAM" id="SSF53187">
    <property type="entry name" value="Zn-dependent exopeptidases"/>
    <property type="match status" value="1"/>
</dbReference>
<dbReference type="EMBL" id="JBFOHK010000004">
    <property type="protein sequence ID" value="MEW9573137.1"/>
    <property type="molecule type" value="Genomic_DNA"/>
</dbReference>
<feature type="domain" description="Peptidase M20 dimerisation" evidence="4">
    <location>
        <begin position="207"/>
        <end position="366"/>
    </location>
</feature>